<evidence type="ECO:0000259" key="10">
    <source>
        <dbReference type="PROSITE" id="PS51384"/>
    </source>
</evidence>
<protein>
    <recommendedName>
        <fullName evidence="10">FAD-binding FR-type domain-containing protein</fullName>
    </recommendedName>
</protein>
<feature type="domain" description="FAD-binding FR-type" evidence="10">
    <location>
        <begin position="318"/>
        <end position="443"/>
    </location>
</feature>
<evidence type="ECO:0000256" key="3">
    <source>
        <dbReference type="ARBA" id="ARBA00022982"/>
    </source>
</evidence>
<dbReference type="PROSITE" id="PS51384">
    <property type="entry name" value="FAD_FR"/>
    <property type="match status" value="1"/>
</dbReference>
<keyword evidence="7 9" id="KW-0472">Membrane</keyword>
<keyword evidence="6" id="KW-0406">Ion transport</keyword>
<dbReference type="SFLD" id="SFLDG01168">
    <property type="entry name" value="Ferric_reductase_subgroup_(FRE"/>
    <property type="match status" value="1"/>
</dbReference>
<dbReference type="InterPro" id="IPR039261">
    <property type="entry name" value="FNR_nucleotide-bd"/>
</dbReference>
<evidence type="ECO:0000256" key="5">
    <source>
        <dbReference type="ARBA" id="ARBA00023002"/>
    </source>
</evidence>
<dbReference type="InterPro" id="IPR013130">
    <property type="entry name" value="Fe3_Rdtase_TM_dom"/>
</dbReference>
<keyword evidence="12" id="KW-1185">Reference proteome</keyword>
<dbReference type="SFLD" id="SFLDS00052">
    <property type="entry name" value="Ferric_Reductase_Domain"/>
    <property type="match status" value="1"/>
</dbReference>
<proteinExistence type="predicted"/>
<reference evidence="11" key="1">
    <citation type="submission" date="2022-07" db="EMBL/GenBank/DDBJ databases">
        <title>Genome Sequence of Physisporinus lineatus.</title>
        <authorList>
            <person name="Buettner E."/>
        </authorList>
    </citation>
    <scope>NUCLEOTIDE SEQUENCE</scope>
    <source>
        <strain evidence="11">VT162</strain>
    </source>
</reference>
<dbReference type="GO" id="GO:0043020">
    <property type="term" value="C:NADPH oxidase complex"/>
    <property type="evidence" value="ECO:0007669"/>
    <property type="project" value="TreeGrafter"/>
</dbReference>
<evidence type="ECO:0000256" key="9">
    <source>
        <dbReference type="SAM" id="Phobius"/>
    </source>
</evidence>
<evidence type="ECO:0000256" key="4">
    <source>
        <dbReference type="ARBA" id="ARBA00022989"/>
    </source>
</evidence>
<keyword evidence="5" id="KW-0560">Oxidoreductase</keyword>
<dbReference type="Gene3D" id="2.40.30.10">
    <property type="entry name" value="Translation factors"/>
    <property type="match status" value="1"/>
</dbReference>
<sequence>MAMNQFYNQNRNSGYDFSDGKVPSLDQHPDMAATYAVPGTQPSHLQRNKTERRRLQGLQRSNTTVSTKSLVYKPNSWREKWDHWMINEGGKRLFFAAFLLLHALVIAFGFMHYSLKDNSVGARSIFGVTFPIARTAALALHVDVALILLPVCRSFVSLVRRTPLNDVIPFDKNITFHKATGWAIVIGSVVHVVAHMFNFAKLAIVDPDATTPLERFKVFMIANFATGPGATGWIMNFALFFMVWYAMEKKRRANFERFWYSHHLFIVFFINWQLHGMFCMIKPDRPPYCSYNTIGVFWRYWLVGGVIWIIERILREVRSRHRTYISKVVQHPSNVFELQIKKEKTTTQAGQYVFLCCPEISYFQWHPFTLTSAPEEDYISLHIRVVGDFTSALARAVGCDFDLKGIKGAKGGKGEDGGKVVSPLNRVLPRVMVDGPFGSASEDWLNYETVLLVGAGIGVTPFASILKSIWYRMNNLHSGKPTRLSKVYFTWVIRDFGSAEWFHSLLHAIEEQDTQNRIEINIYLTAKIKEDDMNNIIVQDVGAEKDAITSLRAPTHFGRPNWDRVFGSLVEKHPETDVGVLVMILASFRLGDTMRCGYPYLPFLF</sequence>
<dbReference type="SUPFAM" id="SSF52343">
    <property type="entry name" value="Ferredoxin reductase-like, C-terminal NADP-linked domain"/>
    <property type="match status" value="1"/>
</dbReference>
<dbReference type="InterPro" id="IPR013112">
    <property type="entry name" value="FAD-bd_8"/>
</dbReference>
<feature type="transmembrane region" description="Helical" evidence="9">
    <location>
        <begin position="258"/>
        <end position="278"/>
    </location>
</feature>
<comment type="subcellular location">
    <subcellularLocation>
        <location evidence="1">Membrane</location>
        <topology evidence="1">Multi-pass membrane protein</topology>
    </subcellularLocation>
</comment>
<evidence type="ECO:0000313" key="11">
    <source>
        <dbReference type="EMBL" id="KAJ3490618.1"/>
    </source>
</evidence>
<dbReference type="GO" id="GO:0006952">
    <property type="term" value="P:defense response"/>
    <property type="evidence" value="ECO:0007669"/>
    <property type="project" value="TreeGrafter"/>
</dbReference>
<dbReference type="EMBL" id="JANAWD010000025">
    <property type="protein sequence ID" value="KAJ3490618.1"/>
    <property type="molecule type" value="Genomic_DNA"/>
</dbReference>
<feature type="transmembrane region" description="Helical" evidence="9">
    <location>
        <begin position="298"/>
        <end position="314"/>
    </location>
</feature>
<dbReference type="PANTHER" id="PTHR11972">
    <property type="entry name" value="NADPH OXIDASE"/>
    <property type="match status" value="1"/>
</dbReference>
<evidence type="ECO:0000256" key="7">
    <source>
        <dbReference type="ARBA" id="ARBA00023136"/>
    </source>
</evidence>
<dbReference type="SFLD" id="SFLDG01169">
    <property type="entry name" value="NADPH_oxidase_subgroup_(NOX)"/>
    <property type="match status" value="1"/>
</dbReference>
<dbReference type="GO" id="GO:0042554">
    <property type="term" value="P:superoxide anion generation"/>
    <property type="evidence" value="ECO:0007669"/>
    <property type="project" value="TreeGrafter"/>
</dbReference>
<evidence type="ECO:0000313" key="12">
    <source>
        <dbReference type="Proteomes" id="UP001212997"/>
    </source>
</evidence>
<gene>
    <name evidence="11" type="ORF">NLI96_g1305</name>
</gene>
<feature type="transmembrane region" description="Helical" evidence="9">
    <location>
        <begin position="179"/>
        <end position="200"/>
    </location>
</feature>
<dbReference type="Pfam" id="PF01794">
    <property type="entry name" value="Ferric_reduct"/>
    <property type="match status" value="1"/>
</dbReference>
<keyword evidence="4 9" id="KW-1133">Transmembrane helix</keyword>
<dbReference type="Proteomes" id="UP001212997">
    <property type="component" value="Unassembled WGS sequence"/>
</dbReference>
<dbReference type="Gene3D" id="3.40.50.80">
    <property type="entry name" value="Nucleotide-binding domain of ferredoxin-NADP reductase (FNR) module"/>
    <property type="match status" value="1"/>
</dbReference>
<keyword evidence="3" id="KW-0249">Electron transport</keyword>
<feature type="transmembrane region" description="Helical" evidence="9">
    <location>
        <begin position="220"/>
        <end position="246"/>
    </location>
</feature>
<comment type="caution">
    <text evidence="11">The sequence shown here is derived from an EMBL/GenBank/DDBJ whole genome shotgun (WGS) entry which is preliminary data.</text>
</comment>
<keyword evidence="2 9" id="KW-0812">Transmembrane</keyword>
<evidence type="ECO:0000256" key="1">
    <source>
        <dbReference type="ARBA" id="ARBA00004141"/>
    </source>
</evidence>
<feature type="transmembrane region" description="Helical" evidence="9">
    <location>
        <begin position="135"/>
        <end position="159"/>
    </location>
</feature>
<dbReference type="SUPFAM" id="SSF63380">
    <property type="entry name" value="Riboflavin synthase domain-like"/>
    <property type="match status" value="1"/>
</dbReference>
<feature type="region of interest" description="Disordered" evidence="8">
    <location>
        <begin position="36"/>
        <end position="59"/>
    </location>
</feature>
<organism evidence="11 12">
    <name type="scientific">Meripilus lineatus</name>
    <dbReference type="NCBI Taxonomy" id="2056292"/>
    <lineage>
        <taxon>Eukaryota</taxon>
        <taxon>Fungi</taxon>
        <taxon>Dikarya</taxon>
        <taxon>Basidiomycota</taxon>
        <taxon>Agaricomycotina</taxon>
        <taxon>Agaricomycetes</taxon>
        <taxon>Polyporales</taxon>
        <taxon>Meripilaceae</taxon>
        <taxon>Meripilus</taxon>
    </lineage>
</organism>
<evidence type="ECO:0000256" key="2">
    <source>
        <dbReference type="ARBA" id="ARBA00022692"/>
    </source>
</evidence>
<accession>A0AAD5VD48</accession>
<dbReference type="InterPro" id="IPR017927">
    <property type="entry name" value="FAD-bd_FR_type"/>
</dbReference>
<dbReference type="PANTHER" id="PTHR11972:SF153">
    <property type="entry name" value="SUPEROXIDE-GENERATING NADPH OXIDASE HEAVY CHAIN SUBUNIT A"/>
    <property type="match status" value="1"/>
</dbReference>
<dbReference type="Pfam" id="PF08030">
    <property type="entry name" value="NAD_binding_6"/>
    <property type="match status" value="1"/>
</dbReference>
<name>A0AAD5VD48_9APHY</name>
<dbReference type="AlphaFoldDB" id="A0AAD5VD48"/>
<dbReference type="GO" id="GO:0016175">
    <property type="term" value="F:superoxide-generating NAD(P)H oxidase activity"/>
    <property type="evidence" value="ECO:0007669"/>
    <property type="project" value="TreeGrafter"/>
</dbReference>
<keyword evidence="6" id="KW-0813">Transport</keyword>
<dbReference type="InterPro" id="IPR050369">
    <property type="entry name" value="RBOH/FRE"/>
</dbReference>
<dbReference type="GO" id="GO:0006811">
    <property type="term" value="P:monoatomic ion transport"/>
    <property type="evidence" value="ECO:0007669"/>
    <property type="project" value="UniProtKB-KW"/>
</dbReference>
<feature type="transmembrane region" description="Helical" evidence="9">
    <location>
        <begin position="93"/>
        <end position="115"/>
    </location>
</feature>
<dbReference type="CDD" id="cd06186">
    <property type="entry name" value="NOX_Duox_like_FAD_NADP"/>
    <property type="match status" value="1"/>
</dbReference>
<evidence type="ECO:0000256" key="8">
    <source>
        <dbReference type="SAM" id="MobiDB-lite"/>
    </source>
</evidence>
<dbReference type="InterPro" id="IPR013121">
    <property type="entry name" value="Fe_red_NAD-bd_6"/>
</dbReference>
<dbReference type="Pfam" id="PF08022">
    <property type="entry name" value="FAD_binding_8"/>
    <property type="match status" value="1"/>
</dbReference>
<evidence type="ECO:0000256" key="6">
    <source>
        <dbReference type="ARBA" id="ARBA00023065"/>
    </source>
</evidence>
<dbReference type="InterPro" id="IPR017938">
    <property type="entry name" value="Riboflavin_synthase-like_b-brl"/>
</dbReference>